<evidence type="ECO:0000313" key="1">
    <source>
        <dbReference type="EMBL" id="PHJ16704.1"/>
    </source>
</evidence>
<evidence type="ECO:0000313" key="2">
    <source>
        <dbReference type="Proteomes" id="UP000221165"/>
    </source>
</evidence>
<gene>
    <name evidence="1" type="ORF">CSUI_009478</name>
</gene>
<accession>A0A2C6KJW5</accession>
<dbReference type="AlphaFoldDB" id="A0A2C6KJW5"/>
<name>A0A2C6KJW5_9APIC</name>
<protein>
    <submittedName>
        <fullName evidence="1">Uncharacterized protein</fullName>
    </submittedName>
</protein>
<sequence length="72" mass="8091">MSSQSATPPVQKERNTWTDVWIRMVECECDWERAHPGTTRAPVRQGVCLIHGPAESVLSSQGVRRSLGVRRC</sequence>
<proteinExistence type="predicted"/>
<reference evidence="1 2" key="1">
    <citation type="journal article" date="2017" name="Int. J. Parasitol.">
        <title>The genome of the protozoan parasite Cystoisospora suis and a reverse vaccinology approach to identify vaccine candidates.</title>
        <authorList>
            <person name="Palmieri N."/>
            <person name="Shrestha A."/>
            <person name="Ruttkowski B."/>
            <person name="Beck T."/>
            <person name="Vogl C."/>
            <person name="Tomley F."/>
            <person name="Blake D.P."/>
            <person name="Joachim A."/>
        </authorList>
    </citation>
    <scope>NUCLEOTIDE SEQUENCE [LARGE SCALE GENOMIC DNA]</scope>
    <source>
        <strain evidence="1 2">Wien I</strain>
    </source>
</reference>
<dbReference type="Proteomes" id="UP000221165">
    <property type="component" value="Unassembled WGS sequence"/>
</dbReference>
<dbReference type="GeneID" id="94432805"/>
<dbReference type="VEuPathDB" id="ToxoDB:CSUI_009478"/>
<keyword evidence="2" id="KW-1185">Reference proteome</keyword>
<organism evidence="1 2">
    <name type="scientific">Cystoisospora suis</name>
    <dbReference type="NCBI Taxonomy" id="483139"/>
    <lineage>
        <taxon>Eukaryota</taxon>
        <taxon>Sar</taxon>
        <taxon>Alveolata</taxon>
        <taxon>Apicomplexa</taxon>
        <taxon>Conoidasida</taxon>
        <taxon>Coccidia</taxon>
        <taxon>Eucoccidiorida</taxon>
        <taxon>Eimeriorina</taxon>
        <taxon>Sarcocystidae</taxon>
        <taxon>Cystoisospora</taxon>
    </lineage>
</organism>
<dbReference type="EMBL" id="MIGC01005670">
    <property type="protein sequence ID" value="PHJ16704.1"/>
    <property type="molecule type" value="Genomic_DNA"/>
</dbReference>
<comment type="caution">
    <text evidence="1">The sequence shown here is derived from an EMBL/GenBank/DDBJ whole genome shotgun (WGS) entry which is preliminary data.</text>
</comment>
<dbReference type="RefSeq" id="XP_067918429.1">
    <property type="nucleotide sequence ID" value="XM_068069594.1"/>
</dbReference>